<protein>
    <submittedName>
        <fullName evidence="7">Peptide-binding protein</fullName>
    </submittedName>
</protein>
<dbReference type="EMBL" id="JAKIJS010000001">
    <property type="protein sequence ID" value="MCF6136715.1"/>
    <property type="molecule type" value="Genomic_DNA"/>
</dbReference>
<keyword evidence="3 5" id="KW-0732">Signal</keyword>
<dbReference type="PANTHER" id="PTHR30290:SF9">
    <property type="entry name" value="OLIGOPEPTIDE-BINDING PROTEIN APPA"/>
    <property type="match status" value="1"/>
</dbReference>
<evidence type="ECO:0000256" key="4">
    <source>
        <dbReference type="SAM" id="MobiDB-lite"/>
    </source>
</evidence>
<comment type="similarity">
    <text evidence="1">Belongs to the bacterial solute-binding protein 5 family.</text>
</comment>
<evidence type="ECO:0000313" key="7">
    <source>
        <dbReference type="EMBL" id="MCF6136715.1"/>
    </source>
</evidence>
<sequence>MKNKKFTLLVLLTFVLSIFLAACNANPATEPSEKENENENNTEEQASGEPKEGGDLIVGSIGAPTLFNDLYSTDISSSDISGWLYDGLVKYDENLEPQGDLAKEWQTSDDGLVWTITLHDGVKFHDGEALTAEDVKFTYSIPLSEDYTGPRASDFEKIEKIDVVDDTTVKITLSEPYAPFLGTLSYGILPEHILKDVPIAELGENEFNTKNPVGSGPFKFEEWKEGQYVKVVANDDYYNGRPYLDSITYKIVPDANALMAQIANGDVHQASVQSSDLPTAEKLVDDGKINLSTELSLAYTYLGYNQKNELFQDAKVRQALTHALDRDSMIQAVLDGDGEIAHAPSSPLSWAYNENVPKFDFDVDKAKQLLEEAGWTPGDDGILQKDGKKFSFEVKTNQGNKAREQIAQIVQEQLKQVGIEVTPKIMEWSAFIEDVTAPNWNYDAVILGWSLSADPDPTALWHSKEREEGLNFVHFSDPELDKLMEENTKQVEQSERKETIAKIQEGIAEQQPYTFLYYPNDHYALDASIKGFVHHPSSEYYMIEKWWMDK</sequence>
<name>A0ABS9GYN6_9BACL</name>
<reference evidence="7 8" key="1">
    <citation type="submission" date="2022-01" db="EMBL/GenBank/DDBJ databases">
        <title>Alkalihalobacillus sp. EGI L200015, a novel bacterium isolated from a salt lake sediment.</title>
        <authorList>
            <person name="Gao L."/>
            <person name="Fang B.-Z."/>
            <person name="Li W.-J."/>
        </authorList>
    </citation>
    <scope>NUCLEOTIDE SEQUENCE [LARGE SCALE GENOMIC DNA]</scope>
    <source>
        <strain evidence="7 8">KCTC 12718</strain>
    </source>
</reference>
<dbReference type="Gene3D" id="3.10.105.10">
    <property type="entry name" value="Dipeptide-binding Protein, Domain 3"/>
    <property type="match status" value="1"/>
</dbReference>
<dbReference type="InterPro" id="IPR000914">
    <property type="entry name" value="SBP_5_dom"/>
</dbReference>
<dbReference type="Proteomes" id="UP001649381">
    <property type="component" value="Unassembled WGS sequence"/>
</dbReference>
<dbReference type="PROSITE" id="PS51257">
    <property type="entry name" value="PROKAR_LIPOPROTEIN"/>
    <property type="match status" value="1"/>
</dbReference>
<feature type="chain" id="PRO_5045365804" evidence="5">
    <location>
        <begin position="28"/>
        <end position="550"/>
    </location>
</feature>
<feature type="domain" description="Solute-binding protein family 5" evidence="6">
    <location>
        <begin position="96"/>
        <end position="462"/>
    </location>
</feature>
<evidence type="ECO:0000256" key="5">
    <source>
        <dbReference type="SAM" id="SignalP"/>
    </source>
</evidence>
<evidence type="ECO:0000313" key="8">
    <source>
        <dbReference type="Proteomes" id="UP001649381"/>
    </source>
</evidence>
<proteinExistence type="inferred from homology"/>
<dbReference type="PANTHER" id="PTHR30290">
    <property type="entry name" value="PERIPLASMIC BINDING COMPONENT OF ABC TRANSPORTER"/>
    <property type="match status" value="1"/>
</dbReference>
<dbReference type="InterPro" id="IPR039424">
    <property type="entry name" value="SBP_5"/>
</dbReference>
<evidence type="ECO:0000256" key="1">
    <source>
        <dbReference type="ARBA" id="ARBA00005695"/>
    </source>
</evidence>
<dbReference type="Gene3D" id="3.90.76.10">
    <property type="entry name" value="Dipeptide-binding Protein, Domain 1"/>
    <property type="match status" value="1"/>
</dbReference>
<dbReference type="RefSeq" id="WP_236331702.1">
    <property type="nucleotide sequence ID" value="NZ_JAKIJS010000001.1"/>
</dbReference>
<feature type="region of interest" description="Disordered" evidence="4">
    <location>
        <begin position="28"/>
        <end position="55"/>
    </location>
</feature>
<comment type="caution">
    <text evidence="7">The sequence shown here is derived from an EMBL/GenBank/DDBJ whole genome shotgun (WGS) entry which is preliminary data.</text>
</comment>
<evidence type="ECO:0000256" key="3">
    <source>
        <dbReference type="ARBA" id="ARBA00022729"/>
    </source>
</evidence>
<dbReference type="Pfam" id="PF00496">
    <property type="entry name" value="SBP_bac_5"/>
    <property type="match status" value="1"/>
</dbReference>
<dbReference type="InterPro" id="IPR030678">
    <property type="entry name" value="Peptide/Ni-bd"/>
</dbReference>
<feature type="signal peptide" evidence="5">
    <location>
        <begin position="1"/>
        <end position="27"/>
    </location>
</feature>
<evidence type="ECO:0000256" key="2">
    <source>
        <dbReference type="ARBA" id="ARBA00022448"/>
    </source>
</evidence>
<dbReference type="PIRSF" id="PIRSF002741">
    <property type="entry name" value="MppA"/>
    <property type="match status" value="1"/>
</dbReference>
<gene>
    <name evidence="7" type="ORF">L2716_03170</name>
</gene>
<dbReference type="CDD" id="cd08514">
    <property type="entry name" value="PBP2_AppA_like"/>
    <property type="match status" value="1"/>
</dbReference>
<accession>A0ABS9GYN6</accession>
<keyword evidence="8" id="KW-1185">Reference proteome</keyword>
<dbReference type="SUPFAM" id="SSF53850">
    <property type="entry name" value="Periplasmic binding protein-like II"/>
    <property type="match status" value="1"/>
</dbReference>
<evidence type="ECO:0000259" key="6">
    <source>
        <dbReference type="Pfam" id="PF00496"/>
    </source>
</evidence>
<organism evidence="7 8">
    <name type="scientific">Pseudalkalibacillus berkeleyi</name>
    <dbReference type="NCBI Taxonomy" id="1069813"/>
    <lineage>
        <taxon>Bacteria</taxon>
        <taxon>Bacillati</taxon>
        <taxon>Bacillota</taxon>
        <taxon>Bacilli</taxon>
        <taxon>Bacillales</taxon>
        <taxon>Fictibacillaceae</taxon>
        <taxon>Pseudalkalibacillus</taxon>
    </lineage>
</organism>
<dbReference type="Gene3D" id="3.40.190.10">
    <property type="entry name" value="Periplasmic binding protein-like II"/>
    <property type="match status" value="1"/>
</dbReference>
<keyword evidence="2" id="KW-0813">Transport</keyword>